<name>A0A0B1TD80_OESDE</name>
<proteinExistence type="predicted"/>
<reference evidence="3 4" key="1">
    <citation type="submission" date="2014-03" db="EMBL/GenBank/DDBJ databases">
        <title>Draft genome of the hookworm Oesophagostomum dentatum.</title>
        <authorList>
            <person name="Mitreva M."/>
        </authorList>
    </citation>
    <scope>NUCLEOTIDE SEQUENCE [LARGE SCALE GENOMIC DNA]</scope>
    <source>
        <strain evidence="3 4">OD-Hann</strain>
    </source>
</reference>
<feature type="region of interest" description="Disordered" evidence="2">
    <location>
        <begin position="203"/>
        <end position="223"/>
    </location>
</feature>
<dbReference type="EMBL" id="KN550037">
    <property type="protein sequence ID" value="KHJ95209.1"/>
    <property type="molecule type" value="Genomic_DNA"/>
</dbReference>
<organism evidence="3 4">
    <name type="scientific">Oesophagostomum dentatum</name>
    <name type="common">Nodular worm</name>
    <dbReference type="NCBI Taxonomy" id="61180"/>
    <lineage>
        <taxon>Eukaryota</taxon>
        <taxon>Metazoa</taxon>
        <taxon>Ecdysozoa</taxon>
        <taxon>Nematoda</taxon>
        <taxon>Chromadorea</taxon>
        <taxon>Rhabditida</taxon>
        <taxon>Rhabditina</taxon>
        <taxon>Rhabditomorpha</taxon>
        <taxon>Strongyloidea</taxon>
        <taxon>Strongylidae</taxon>
        <taxon>Oesophagostomum</taxon>
    </lineage>
</organism>
<feature type="compositionally biased region" description="Low complexity" evidence="2">
    <location>
        <begin position="214"/>
        <end position="223"/>
    </location>
</feature>
<keyword evidence="4" id="KW-1185">Reference proteome</keyword>
<dbReference type="AlphaFoldDB" id="A0A0B1TD80"/>
<feature type="compositionally biased region" description="Basic and acidic residues" evidence="2">
    <location>
        <begin position="1"/>
        <end position="24"/>
    </location>
</feature>
<evidence type="ECO:0000313" key="3">
    <source>
        <dbReference type="EMBL" id="KHJ95209.1"/>
    </source>
</evidence>
<feature type="compositionally biased region" description="Basic and acidic residues" evidence="2">
    <location>
        <begin position="124"/>
        <end position="134"/>
    </location>
</feature>
<evidence type="ECO:0000256" key="1">
    <source>
        <dbReference type="SAM" id="Coils"/>
    </source>
</evidence>
<protein>
    <submittedName>
        <fullName evidence="3">Uncharacterized protein</fullName>
    </submittedName>
</protein>
<dbReference type="Proteomes" id="UP000053660">
    <property type="component" value="Unassembled WGS sequence"/>
</dbReference>
<feature type="coiled-coil region" evidence="1">
    <location>
        <begin position="171"/>
        <end position="198"/>
    </location>
</feature>
<accession>A0A0B1TD80</accession>
<feature type="compositionally biased region" description="Polar residues" evidence="2">
    <location>
        <begin position="113"/>
        <end position="122"/>
    </location>
</feature>
<keyword evidence="1" id="KW-0175">Coiled coil</keyword>
<sequence>MRHFRDRQGEENTVSEHDHEHPDFELDAGDSLGYSGSLFEEDRKPTKEELYAKLGINLCDGSPSSSNQEQISNHEEFGVGRILDHDEATSGQIFNHEQPTLAQLLSHEQPISGQLFNSSEPTVSDDKKTAEESARSQNEFDFDMQSFLVAQRLRLWEEKTKLARMKQAEVAIRLEEAKISLQLRLVELERAKLELERARFAVADRDSPAPTPPTSTKTNNTSM</sequence>
<evidence type="ECO:0000313" key="4">
    <source>
        <dbReference type="Proteomes" id="UP000053660"/>
    </source>
</evidence>
<feature type="region of interest" description="Disordered" evidence="2">
    <location>
        <begin position="113"/>
        <end position="137"/>
    </location>
</feature>
<feature type="region of interest" description="Disordered" evidence="2">
    <location>
        <begin position="1"/>
        <end position="43"/>
    </location>
</feature>
<evidence type="ECO:0000256" key="2">
    <source>
        <dbReference type="SAM" id="MobiDB-lite"/>
    </source>
</evidence>
<gene>
    <name evidence="3" type="ORF">OESDEN_04852</name>
</gene>